<evidence type="ECO:0000313" key="4">
    <source>
        <dbReference type="Proteomes" id="UP000019277"/>
    </source>
</evidence>
<proteinExistence type="predicted"/>
<dbReference type="InterPro" id="IPR029068">
    <property type="entry name" value="Glyas_Bleomycin-R_OHBP_Dase"/>
</dbReference>
<dbReference type="InterPro" id="IPR004360">
    <property type="entry name" value="Glyas_Fos-R_dOase_dom"/>
</dbReference>
<evidence type="ECO:0000259" key="2">
    <source>
        <dbReference type="PROSITE" id="PS51819"/>
    </source>
</evidence>
<name>W7IU27_9PSEU</name>
<keyword evidence="1" id="KW-0479">Metal-binding</keyword>
<dbReference type="EMBL" id="AYXG01000165">
    <property type="protein sequence ID" value="EWC60257.1"/>
    <property type="molecule type" value="Genomic_DNA"/>
</dbReference>
<dbReference type="InterPro" id="IPR037523">
    <property type="entry name" value="VOC_core"/>
</dbReference>
<dbReference type="PANTHER" id="PTHR43048:SF5">
    <property type="entry name" value="BLR5325 PROTEIN"/>
    <property type="match status" value="1"/>
</dbReference>
<dbReference type="GO" id="GO:0046872">
    <property type="term" value="F:metal ion binding"/>
    <property type="evidence" value="ECO:0007669"/>
    <property type="project" value="UniProtKB-KW"/>
</dbReference>
<dbReference type="Proteomes" id="UP000019277">
    <property type="component" value="Unassembled WGS sequence"/>
</dbReference>
<dbReference type="InterPro" id="IPR051785">
    <property type="entry name" value="MMCE/EMCE_epimerase"/>
</dbReference>
<accession>W7IU27</accession>
<dbReference type="PROSITE" id="PS51819">
    <property type="entry name" value="VOC"/>
    <property type="match status" value="1"/>
</dbReference>
<dbReference type="GO" id="GO:0004493">
    <property type="term" value="F:methylmalonyl-CoA epimerase activity"/>
    <property type="evidence" value="ECO:0007669"/>
    <property type="project" value="TreeGrafter"/>
</dbReference>
<dbReference type="STRING" id="909613.UO65_4365"/>
<sequence length="146" mass="15855">MRRFDHVGVVVDDLDLVAGFFVDLGFERGDPMRVEGGWVDRIVGLDGVRADMVPVNAPDGGGWLELTKFHRPVDPAPAQGPQANRLGLRHVACVVDDLDGVVERLRDKGWGTVGDVVDHENTFRLCYVGGPEGLIVELAERVEAAA</sequence>
<dbReference type="PANTHER" id="PTHR43048">
    <property type="entry name" value="METHYLMALONYL-COA EPIMERASE"/>
    <property type="match status" value="1"/>
</dbReference>
<dbReference type="CDD" id="cd08353">
    <property type="entry name" value="VOC_like"/>
    <property type="match status" value="1"/>
</dbReference>
<comment type="caution">
    <text evidence="3">The sequence shown here is derived from an EMBL/GenBank/DDBJ whole genome shotgun (WGS) entry which is preliminary data.</text>
</comment>
<evidence type="ECO:0000313" key="3">
    <source>
        <dbReference type="EMBL" id="EWC60257.1"/>
    </source>
</evidence>
<gene>
    <name evidence="3" type="ORF">UO65_4365</name>
</gene>
<keyword evidence="4" id="KW-1185">Reference proteome</keyword>
<evidence type="ECO:0000256" key="1">
    <source>
        <dbReference type="ARBA" id="ARBA00022723"/>
    </source>
</evidence>
<dbReference type="SUPFAM" id="SSF54593">
    <property type="entry name" value="Glyoxalase/Bleomycin resistance protein/Dihydroxybiphenyl dioxygenase"/>
    <property type="match status" value="1"/>
</dbReference>
<dbReference type="AlphaFoldDB" id="W7IU27"/>
<protein>
    <submittedName>
        <fullName evidence="3">Glyoxalase family protein</fullName>
    </submittedName>
</protein>
<organism evidence="3 4">
    <name type="scientific">Actinokineospora spheciospongiae</name>
    <dbReference type="NCBI Taxonomy" id="909613"/>
    <lineage>
        <taxon>Bacteria</taxon>
        <taxon>Bacillati</taxon>
        <taxon>Actinomycetota</taxon>
        <taxon>Actinomycetes</taxon>
        <taxon>Pseudonocardiales</taxon>
        <taxon>Pseudonocardiaceae</taxon>
        <taxon>Actinokineospora</taxon>
    </lineage>
</organism>
<dbReference type="Gene3D" id="3.10.180.10">
    <property type="entry name" value="2,3-Dihydroxybiphenyl 1,2-Dioxygenase, domain 1"/>
    <property type="match status" value="1"/>
</dbReference>
<dbReference type="GO" id="GO:0046491">
    <property type="term" value="P:L-methylmalonyl-CoA metabolic process"/>
    <property type="evidence" value="ECO:0007669"/>
    <property type="project" value="TreeGrafter"/>
</dbReference>
<dbReference type="eggNOG" id="COG0346">
    <property type="taxonomic scope" value="Bacteria"/>
</dbReference>
<dbReference type="Pfam" id="PF00903">
    <property type="entry name" value="Glyoxalase"/>
    <property type="match status" value="1"/>
</dbReference>
<feature type="domain" description="VOC" evidence="2">
    <location>
        <begin position="3"/>
        <end position="141"/>
    </location>
</feature>
<reference evidence="3 4" key="1">
    <citation type="journal article" date="2014" name="Genome Announc.">
        <title>Draft Genome Sequence of the Antitrypanosomally Active Sponge-Associated Bacterium Actinokineospora sp. Strain EG49.</title>
        <authorList>
            <person name="Harjes J."/>
            <person name="Ryu T."/>
            <person name="Abdelmohsen U.R."/>
            <person name="Moitinho-Silva L."/>
            <person name="Horn H."/>
            <person name="Ravasi T."/>
            <person name="Hentschel U."/>
        </authorList>
    </citation>
    <scope>NUCLEOTIDE SEQUENCE [LARGE SCALE GENOMIC DNA]</scope>
    <source>
        <strain evidence="3 4">EG49</strain>
    </source>
</reference>